<dbReference type="Pfam" id="PF03135">
    <property type="entry name" value="CagE_TrbE_VirB"/>
    <property type="match status" value="1"/>
</dbReference>
<dbReference type="InterPro" id="IPR027417">
    <property type="entry name" value="P-loop_NTPase"/>
</dbReference>
<dbReference type="RefSeq" id="WP_162050508.1">
    <property type="nucleotide sequence ID" value="NZ_AP022345.1"/>
</dbReference>
<dbReference type="Gene3D" id="1.10.8.730">
    <property type="match status" value="1"/>
</dbReference>
<gene>
    <name evidence="5" type="primary">virB4_1</name>
    <name evidence="5" type="ORF">ICHIAU1_10140</name>
</gene>
<comment type="similarity">
    <text evidence="1">Belongs to the TrbE/VirB4 family.</text>
</comment>
<reference evidence="6" key="1">
    <citation type="submission" date="2020-01" db="EMBL/GenBank/DDBJ databases">
        <title>Phosphoaccumulans saitamaens gen. nov., sp. nov., a polyphosphate accumulating bacterium isolated from surface river water.</title>
        <authorList>
            <person name="Watanabe K."/>
            <person name="Suda W."/>
        </authorList>
    </citation>
    <scope>NUCLEOTIDE SEQUENCE [LARGE SCALE GENOMIC DNA]</scope>
    <source>
        <strain evidence="6">ICHIAU1</strain>
    </source>
</reference>
<dbReference type="InterPro" id="IPR051162">
    <property type="entry name" value="T4SS_component"/>
</dbReference>
<dbReference type="EMBL" id="AP022345">
    <property type="protein sequence ID" value="BBU68731.1"/>
    <property type="molecule type" value="Genomic_DNA"/>
</dbReference>
<keyword evidence="6" id="KW-1185">Reference proteome</keyword>
<dbReference type="AlphaFoldDB" id="A0A7R6R1P2"/>
<evidence type="ECO:0000259" key="4">
    <source>
        <dbReference type="Pfam" id="PF03135"/>
    </source>
</evidence>
<evidence type="ECO:0000313" key="5">
    <source>
        <dbReference type="EMBL" id="BBU68731.1"/>
    </source>
</evidence>
<name>A0A7R6R1P2_9RHOO</name>
<dbReference type="NCBIfam" id="TIGR00929">
    <property type="entry name" value="VirB4_CagE"/>
    <property type="match status" value="1"/>
</dbReference>
<evidence type="ECO:0000256" key="2">
    <source>
        <dbReference type="ARBA" id="ARBA00022741"/>
    </source>
</evidence>
<keyword evidence="3" id="KW-0067">ATP-binding</keyword>
<dbReference type="InterPro" id="IPR018145">
    <property type="entry name" value="CagE_TrbE_VirB_cntrl_dom"/>
</dbReference>
<feature type="domain" description="CagE TrbE VirB component of type IV transporter system central" evidence="4">
    <location>
        <begin position="184"/>
        <end position="386"/>
    </location>
</feature>
<protein>
    <recommendedName>
        <fullName evidence="4">CagE TrbE VirB component of type IV transporter system central domain-containing protein</fullName>
    </recommendedName>
</protein>
<evidence type="ECO:0000313" key="6">
    <source>
        <dbReference type="Proteomes" id="UP000463961"/>
    </source>
</evidence>
<keyword evidence="2" id="KW-0547">Nucleotide-binding</keyword>
<dbReference type="SUPFAM" id="SSF52540">
    <property type="entry name" value="P-loop containing nucleoside triphosphate hydrolases"/>
    <property type="match status" value="1"/>
</dbReference>
<dbReference type="PANTHER" id="PTHR30121:SF12">
    <property type="entry name" value="TYPE IV SECRETION SYSTEM PROTEIN CAGE"/>
    <property type="match status" value="1"/>
</dbReference>
<dbReference type="OrthoDB" id="9816422at2"/>
<accession>A0A7R6R1P2</accession>
<dbReference type="InterPro" id="IPR004346">
    <property type="entry name" value="CagE_TrbE_VirB"/>
</dbReference>
<dbReference type="GO" id="GO:0005524">
    <property type="term" value="F:ATP binding"/>
    <property type="evidence" value="ECO:0007669"/>
    <property type="project" value="UniProtKB-KW"/>
</dbReference>
<dbReference type="Proteomes" id="UP000463961">
    <property type="component" value="Chromosome"/>
</dbReference>
<evidence type="ECO:0000256" key="3">
    <source>
        <dbReference type="ARBA" id="ARBA00022840"/>
    </source>
</evidence>
<sequence length="806" mass="91403">MQGQPFQQKLASREVGLADYVPFSAHVTPSIIKNRDGCYLATWRLEGIPFETTDTQELNIRHEAFNQLIRGLPLGTALWSHRIRRRQEDRLSTNYPEPFARETAIRYYDSFVGYRMMANEFYLTVVYRPELQRVAPSSGLGRLLGARPIRKLEAIERDERDALKAFREIVHQIEAGMKPYNMTRLEAYETNGQHYSSLLSFLGYLVNGVWQRVPMRREAIANYLPVNRLFCAGEHLEIRTPDQVRYAGVLDLQDYPETTLPGSLDDLMREPYEFIETQSFTILSRPDAKTVIERQTRQLLATEDAAGSQIAAMEQALDELVSGRFAYGEYHYSLVVFADSLEEVGKSLAAARSKLNDGGFQAALVDLVADAAWFAQMPGNWRYRPRAANLTSRNFAGLSSFHGYLTGKRDGNPWGEAVTLLKTKNASPYYFNWHGTPDEEDSTDKKAPANTMIIGMTGSGKTVLELFLLTMSLKYHPTVVFFDKDRGAEIAIRALGGNYRCLKRGQPTGFNPFQLEPNETNLRFQEVLVGSLVPRPLTPAENTELTRAIRAVSRMPMNLRRLSIVRQQIQNISEDCVSAHLAKWCADGGGQLAWVLDNPTDTINLNDGRIFGFDDTDFMEDEEVLAPVTLYLLHLTESLLDGRRFIYVMAEFWKRLQLPVFADFAVNKQYTIRKQNGFGIFDTQSPAQILKTPHVAAMVEQSATQIYLPNPRADFDDYVHGFKLTEKEFDTIRSLGEASRQFLVRQGHRSGVVQLDLGPLGDLLDILSTSLDNVEMLDGIRADVGDDPKDWMPIFKARLLERRGQR</sequence>
<dbReference type="Gene3D" id="3.40.50.300">
    <property type="entry name" value="P-loop containing nucleotide triphosphate hydrolases"/>
    <property type="match status" value="1"/>
</dbReference>
<organism evidence="5 6">
    <name type="scientific">Fluviibacter phosphoraccumulans</name>
    <dbReference type="NCBI Taxonomy" id="1751046"/>
    <lineage>
        <taxon>Bacteria</taxon>
        <taxon>Pseudomonadati</taxon>
        <taxon>Pseudomonadota</taxon>
        <taxon>Betaproteobacteria</taxon>
        <taxon>Rhodocyclales</taxon>
        <taxon>Fluviibacteraceae</taxon>
        <taxon>Fluviibacter</taxon>
    </lineage>
</organism>
<dbReference type="PANTHER" id="PTHR30121">
    <property type="entry name" value="UNCHARACTERIZED PROTEIN YJGR-RELATED"/>
    <property type="match status" value="1"/>
</dbReference>
<proteinExistence type="inferred from homology"/>
<evidence type="ECO:0000256" key="1">
    <source>
        <dbReference type="ARBA" id="ARBA00006512"/>
    </source>
</evidence>